<proteinExistence type="inferred from homology"/>
<dbReference type="OrthoDB" id="8770295at2"/>
<dbReference type="GO" id="GO:0016491">
    <property type="term" value="F:oxidoreductase activity"/>
    <property type="evidence" value="ECO:0007669"/>
    <property type="project" value="UniProtKB-KW"/>
</dbReference>
<dbReference type="PANTHER" id="PTHR43103">
    <property type="entry name" value="NUCLEOSIDE-DIPHOSPHATE-SUGAR EPIMERASE"/>
    <property type="match status" value="1"/>
</dbReference>
<dbReference type="InterPro" id="IPR036291">
    <property type="entry name" value="NAD(P)-bd_dom_sf"/>
</dbReference>
<keyword evidence="6" id="KW-1185">Reference proteome</keyword>
<comment type="similarity">
    <text evidence="1">Belongs to the NAD(P)-dependent epimerase/dehydratase family.</text>
</comment>
<sequence length="278" mass="30085">MEEQPPTALRNLLITGGAGNIGRKLRRELGARFARIRILDAVAPAELAANEEAVLADIGDIAAVERAMEGMDGVIHMAGVVREAPFEDILQTNVIGTWNVYEAARRQGVRRVVFGSSNHAVGFYPRTQRIDETVLPRPDGRYGLSKCWGEAVGALYADKYGIRSMHVRIGNAADIPGNARTLKIWVSGRDLAQLCLIGLEHPDIHNTIVYGVSDNAGGWYDNAVAHGLGYRPQDHAEDYTEEAMAGEAQLTHEPPALYFQGGGFCSIEYAGAPVPPPA</sequence>
<dbReference type="PANTHER" id="PTHR43103:SF5">
    <property type="entry name" value="4-EPIMERASE, PUTATIVE (AFU_ORTHOLOGUE AFUA_7G00360)-RELATED"/>
    <property type="match status" value="1"/>
</dbReference>
<dbReference type="RefSeq" id="WP_103874804.1">
    <property type="nucleotide sequence ID" value="NZ_FNUY01000011.1"/>
</dbReference>
<dbReference type="EMBL" id="FNUY01000011">
    <property type="protein sequence ID" value="SEG74605.1"/>
    <property type="molecule type" value="Genomic_DNA"/>
</dbReference>
<organism evidence="5 6">
    <name type="scientific">Bosea lathyri</name>
    <dbReference type="NCBI Taxonomy" id="1036778"/>
    <lineage>
        <taxon>Bacteria</taxon>
        <taxon>Pseudomonadati</taxon>
        <taxon>Pseudomonadota</taxon>
        <taxon>Alphaproteobacteria</taxon>
        <taxon>Hyphomicrobiales</taxon>
        <taxon>Boseaceae</taxon>
        <taxon>Bosea</taxon>
    </lineage>
</organism>
<dbReference type="AlphaFoldDB" id="A0A1H6CPT4"/>
<name>A0A1H6CPT4_9HYPH</name>
<evidence type="ECO:0000313" key="6">
    <source>
        <dbReference type="Proteomes" id="UP000236743"/>
    </source>
</evidence>
<accession>A0A1H6CPT4</accession>
<dbReference type="SUPFAM" id="SSF51735">
    <property type="entry name" value="NAD(P)-binding Rossmann-fold domains"/>
    <property type="match status" value="1"/>
</dbReference>
<dbReference type="InterPro" id="IPR001509">
    <property type="entry name" value="Epimerase_deHydtase"/>
</dbReference>
<evidence type="ECO:0000256" key="1">
    <source>
        <dbReference type="ARBA" id="ARBA00007637"/>
    </source>
</evidence>
<evidence type="ECO:0000256" key="3">
    <source>
        <dbReference type="ARBA" id="ARBA00023027"/>
    </source>
</evidence>
<evidence type="ECO:0000256" key="2">
    <source>
        <dbReference type="ARBA" id="ARBA00023002"/>
    </source>
</evidence>
<feature type="domain" description="Ketoreductase" evidence="4">
    <location>
        <begin position="10"/>
        <end position="222"/>
    </location>
</feature>
<dbReference type="InterPro" id="IPR057326">
    <property type="entry name" value="KR_dom"/>
</dbReference>
<reference evidence="5 6" key="1">
    <citation type="submission" date="2016-10" db="EMBL/GenBank/DDBJ databases">
        <authorList>
            <person name="de Groot N.N."/>
        </authorList>
    </citation>
    <scope>NUCLEOTIDE SEQUENCE [LARGE SCALE GENOMIC DNA]</scope>
    <source>
        <strain evidence="5 6">DSM 26656</strain>
    </source>
</reference>
<gene>
    <name evidence="5" type="ORF">SAMN04488115_111109</name>
</gene>
<dbReference type="Proteomes" id="UP000236743">
    <property type="component" value="Unassembled WGS sequence"/>
</dbReference>
<evidence type="ECO:0000259" key="4">
    <source>
        <dbReference type="SMART" id="SM00822"/>
    </source>
</evidence>
<evidence type="ECO:0000313" key="5">
    <source>
        <dbReference type="EMBL" id="SEG74605.1"/>
    </source>
</evidence>
<keyword evidence="2" id="KW-0560">Oxidoreductase</keyword>
<keyword evidence="3" id="KW-0520">NAD</keyword>
<protein>
    <submittedName>
        <fullName evidence="5">Uronate dehydrogenase</fullName>
    </submittedName>
</protein>
<dbReference type="SMART" id="SM00822">
    <property type="entry name" value="PKS_KR"/>
    <property type="match status" value="1"/>
</dbReference>
<dbReference type="Pfam" id="PF01370">
    <property type="entry name" value="Epimerase"/>
    <property type="match status" value="1"/>
</dbReference>
<dbReference type="Gene3D" id="3.40.50.720">
    <property type="entry name" value="NAD(P)-binding Rossmann-like Domain"/>
    <property type="match status" value="1"/>
</dbReference>